<dbReference type="Pfam" id="PF00216">
    <property type="entry name" value="Bac_DNA_binding"/>
    <property type="match status" value="1"/>
</dbReference>
<keyword evidence="2 4" id="KW-0238">DNA-binding</keyword>
<keyword evidence="1" id="KW-0226">DNA condensation</keyword>
<comment type="similarity">
    <text evidence="3">Belongs to the bacterial histone-like protein family.</text>
</comment>
<dbReference type="RefSeq" id="WP_005948289.1">
    <property type="nucleotide sequence ID" value="NZ_CP028103.1"/>
</dbReference>
<dbReference type="Proteomes" id="UP000241238">
    <property type="component" value="Chromosome"/>
</dbReference>
<accession>A0ABN5JKX7</accession>
<dbReference type="PANTHER" id="PTHR33175:SF3">
    <property type="entry name" value="DNA-BINDING PROTEIN HU-BETA"/>
    <property type="match status" value="1"/>
</dbReference>
<protein>
    <submittedName>
        <fullName evidence="4">HU family DNA-binding protein</fullName>
    </submittedName>
</protein>
<name>A0ABN5JKX7_FUSVA</name>
<proteinExistence type="inferred from homology"/>
<evidence type="ECO:0000256" key="1">
    <source>
        <dbReference type="ARBA" id="ARBA00023067"/>
    </source>
</evidence>
<dbReference type="SUPFAM" id="SSF47729">
    <property type="entry name" value="IHF-like DNA-binding proteins"/>
    <property type="match status" value="1"/>
</dbReference>
<dbReference type="GeneID" id="77468739"/>
<organism evidence="4 5">
    <name type="scientific">Fusobacterium varium ATCC 27725</name>
    <dbReference type="NCBI Taxonomy" id="469618"/>
    <lineage>
        <taxon>Bacteria</taxon>
        <taxon>Fusobacteriati</taxon>
        <taxon>Fusobacteriota</taxon>
        <taxon>Fusobacteriia</taxon>
        <taxon>Fusobacteriales</taxon>
        <taxon>Fusobacteriaceae</taxon>
        <taxon>Fusobacterium</taxon>
    </lineage>
</organism>
<dbReference type="EMBL" id="CP028103">
    <property type="protein sequence ID" value="AVQ31924.1"/>
    <property type="molecule type" value="Genomic_DNA"/>
</dbReference>
<evidence type="ECO:0000313" key="4">
    <source>
        <dbReference type="EMBL" id="AVQ31924.1"/>
    </source>
</evidence>
<dbReference type="SMART" id="SM00411">
    <property type="entry name" value="BHL"/>
    <property type="match status" value="1"/>
</dbReference>
<evidence type="ECO:0000313" key="5">
    <source>
        <dbReference type="Proteomes" id="UP000241238"/>
    </source>
</evidence>
<keyword evidence="5" id="KW-1185">Reference proteome</keyword>
<dbReference type="InterPro" id="IPR000119">
    <property type="entry name" value="Hist_DNA-bd"/>
</dbReference>
<sequence>MKEIEFIKELKEKRELRSMKIAKNKVDIFWEGIVDVLKTNEKLEFKGWGKFEVKETKERIFSNPRTKKIEKIPAQKKITFKQGKNLKRSFNTKVKE</sequence>
<reference evidence="5" key="1">
    <citation type="journal article" date="2018" name="MSphere">
        <title>Fusobacterium Genomics Using MinION and Illumina Sequencing Enables Genome Completion and Correction.</title>
        <authorList>
            <person name="Todd S.M."/>
            <person name="Settlage R.E."/>
            <person name="Lahmers K.K."/>
            <person name="Slade D.J."/>
        </authorList>
    </citation>
    <scope>NUCLEOTIDE SEQUENCE [LARGE SCALE GENOMIC DNA]</scope>
    <source>
        <strain evidence="5">ATCC 27725</strain>
    </source>
</reference>
<evidence type="ECO:0000256" key="2">
    <source>
        <dbReference type="ARBA" id="ARBA00023125"/>
    </source>
</evidence>
<dbReference type="Gene3D" id="4.10.520.10">
    <property type="entry name" value="IHF-like DNA-binding proteins"/>
    <property type="match status" value="1"/>
</dbReference>
<dbReference type="InterPro" id="IPR010992">
    <property type="entry name" value="IHF-like_DNA-bd_dom_sf"/>
</dbReference>
<evidence type="ECO:0000256" key="3">
    <source>
        <dbReference type="RuleBase" id="RU003939"/>
    </source>
</evidence>
<dbReference type="PANTHER" id="PTHR33175">
    <property type="entry name" value="DNA-BINDING PROTEIN HU"/>
    <property type="match status" value="1"/>
</dbReference>
<dbReference type="PRINTS" id="PR01727">
    <property type="entry name" value="DNABINDINGHU"/>
</dbReference>
<dbReference type="GO" id="GO:0003677">
    <property type="term" value="F:DNA binding"/>
    <property type="evidence" value="ECO:0007669"/>
    <property type="project" value="UniProtKB-KW"/>
</dbReference>
<gene>
    <name evidence="4" type="ORF">C4N18_12100</name>
</gene>